<feature type="domain" description="CBS" evidence="10">
    <location>
        <begin position="142"/>
        <end position="204"/>
    </location>
</feature>
<dbReference type="SUPFAM" id="SSF161093">
    <property type="entry name" value="MgtE membrane domain-like"/>
    <property type="match status" value="1"/>
</dbReference>
<dbReference type="SUPFAM" id="SSF54631">
    <property type="entry name" value="CBS-domain pair"/>
    <property type="match status" value="1"/>
</dbReference>
<evidence type="ECO:0000256" key="9">
    <source>
        <dbReference type="RuleBase" id="RU362011"/>
    </source>
</evidence>
<evidence type="ECO:0000256" key="7">
    <source>
        <dbReference type="ARBA" id="ARBA00023136"/>
    </source>
</evidence>
<organism evidence="11 12">
    <name type="scientific">Lacicoccus alkaliphilus DSM 16010</name>
    <dbReference type="NCBI Taxonomy" id="1123231"/>
    <lineage>
        <taxon>Bacteria</taxon>
        <taxon>Bacillati</taxon>
        <taxon>Bacillota</taxon>
        <taxon>Bacilli</taxon>
        <taxon>Bacillales</taxon>
        <taxon>Salinicoccaceae</taxon>
        <taxon>Lacicoccus</taxon>
    </lineage>
</organism>
<dbReference type="STRING" id="1123231.SAMN02745189_01882"/>
<evidence type="ECO:0000313" key="11">
    <source>
        <dbReference type="EMBL" id="SHM28476.1"/>
    </source>
</evidence>
<keyword evidence="9" id="KW-1003">Cell membrane</keyword>
<dbReference type="SMART" id="SM00924">
    <property type="entry name" value="MgtE_N"/>
    <property type="match status" value="1"/>
</dbReference>
<dbReference type="EMBL" id="FRCF01000008">
    <property type="protein sequence ID" value="SHM28476.1"/>
    <property type="molecule type" value="Genomic_DNA"/>
</dbReference>
<dbReference type="Pfam" id="PF03448">
    <property type="entry name" value="MgtE_N"/>
    <property type="match status" value="1"/>
</dbReference>
<gene>
    <name evidence="11" type="ORF">SAMN02745189_01882</name>
</gene>
<dbReference type="SUPFAM" id="SSF158791">
    <property type="entry name" value="MgtE N-terminal domain-like"/>
    <property type="match status" value="1"/>
</dbReference>
<dbReference type="InterPro" id="IPR000644">
    <property type="entry name" value="CBS_dom"/>
</dbReference>
<dbReference type="Gene3D" id="3.10.580.10">
    <property type="entry name" value="CBS-domain"/>
    <property type="match status" value="1"/>
</dbReference>
<dbReference type="CDD" id="cd04606">
    <property type="entry name" value="CBS_pair_Mg_transporter"/>
    <property type="match status" value="1"/>
</dbReference>
<feature type="transmembrane region" description="Helical" evidence="9">
    <location>
        <begin position="315"/>
        <end position="341"/>
    </location>
</feature>
<dbReference type="Pfam" id="PF00571">
    <property type="entry name" value="CBS"/>
    <property type="match status" value="2"/>
</dbReference>
<dbReference type="PROSITE" id="PS51371">
    <property type="entry name" value="CBS"/>
    <property type="match status" value="2"/>
</dbReference>
<protein>
    <recommendedName>
        <fullName evidence="9">Magnesium transporter MgtE</fullName>
    </recommendedName>
</protein>
<evidence type="ECO:0000256" key="3">
    <source>
        <dbReference type="ARBA" id="ARBA00022448"/>
    </source>
</evidence>
<evidence type="ECO:0000313" key="12">
    <source>
        <dbReference type="Proteomes" id="UP000184206"/>
    </source>
</evidence>
<keyword evidence="4 9" id="KW-0812">Transmembrane</keyword>
<feature type="domain" description="CBS" evidence="10">
    <location>
        <begin position="206"/>
        <end position="264"/>
    </location>
</feature>
<evidence type="ECO:0000256" key="1">
    <source>
        <dbReference type="ARBA" id="ARBA00004141"/>
    </source>
</evidence>
<keyword evidence="8" id="KW-0129">CBS domain</keyword>
<dbReference type="Gene3D" id="1.10.357.20">
    <property type="entry name" value="SLC41 divalent cation transporters, integral membrane domain"/>
    <property type="match status" value="1"/>
</dbReference>
<feature type="transmembrane region" description="Helical" evidence="9">
    <location>
        <begin position="362"/>
        <end position="384"/>
    </location>
</feature>
<evidence type="ECO:0000256" key="2">
    <source>
        <dbReference type="ARBA" id="ARBA00009749"/>
    </source>
</evidence>
<feature type="transmembrane region" description="Helical" evidence="9">
    <location>
        <begin position="427"/>
        <end position="450"/>
    </location>
</feature>
<comment type="similarity">
    <text evidence="2 9">Belongs to the SLC41A transporter family.</text>
</comment>
<keyword evidence="7 9" id="KW-0472">Membrane</keyword>
<comment type="function">
    <text evidence="9">Acts as a magnesium transporter.</text>
</comment>
<dbReference type="GO" id="GO:0015095">
    <property type="term" value="F:magnesium ion transmembrane transporter activity"/>
    <property type="evidence" value="ECO:0007669"/>
    <property type="project" value="UniProtKB-UniRule"/>
</dbReference>
<dbReference type="InterPro" id="IPR038076">
    <property type="entry name" value="MgtE_N_sf"/>
</dbReference>
<evidence type="ECO:0000256" key="4">
    <source>
        <dbReference type="ARBA" id="ARBA00022692"/>
    </source>
</evidence>
<dbReference type="InterPro" id="IPR006667">
    <property type="entry name" value="SLC41_membr_dom"/>
</dbReference>
<keyword evidence="9" id="KW-0479">Metal-binding</keyword>
<keyword evidence="6 9" id="KW-1133">Transmembrane helix</keyword>
<keyword evidence="12" id="KW-1185">Reference proteome</keyword>
<dbReference type="Gene3D" id="1.25.60.10">
    <property type="entry name" value="MgtE N-terminal domain-like"/>
    <property type="match status" value="1"/>
</dbReference>
<dbReference type="PANTHER" id="PTHR43773">
    <property type="entry name" value="MAGNESIUM TRANSPORTER MGTE"/>
    <property type="match status" value="1"/>
</dbReference>
<feature type="transmembrane region" description="Helical" evidence="9">
    <location>
        <begin position="290"/>
        <end position="309"/>
    </location>
</feature>
<dbReference type="RefSeq" id="WP_072710320.1">
    <property type="nucleotide sequence ID" value="NZ_FRCF01000008.1"/>
</dbReference>
<proteinExistence type="inferred from homology"/>
<dbReference type="NCBIfam" id="TIGR00400">
    <property type="entry name" value="mgtE"/>
    <property type="match status" value="1"/>
</dbReference>
<evidence type="ECO:0000256" key="5">
    <source>
        <dbReference type="ARBA" id="ARBA00022842"/>
    </source>
</evidence>
<dbReference type="Proteomes" id="UP000184206">
    <property type="component" value="Unassembled WGS sequence"/>
</dbReference>
<dbReference type="AlphaFoldDB" id="A0A1M7HIZ9"/>
<reference evidence="11 12" key="1">
    <citation type="submission" date="2016-11" db="EMBL/GenBank/DDBJ databases">
        <authorList>
            <person name="Jaros S."/>
            <person name="Januszkiewicz K."/>
            <person name="Wedrychowicz H."/>
        </authorList>
    </citation>
    <scope>NUCLEOTIDE SEQUENCE [LARGE SCALE GENOMIC DNA]</scope>
    <source>
        <strain evidence="11 12">DSM 16010</strain>
    </source>
</reference>
<dbReference type="PANTHER" id="PTHR43773:SF1">
    <property type="entry name" value="MAGNESIUM TRANSPORTER MGTE"/>
    <property type="match status" value="1"/>
</dbReference>
<sequence length="453" mass="49359">MTNTKTSNTEHLKSLLAERPGNGDHTEFRAAFLALHPTDQAAVFISFETGERQSVYDILTPEEFSYIFEALDEYQQSEIFEELPGDYGTLMLNEMFTDDVATFLNEMDDEGAEKVLLEMDPGEAAAAREVMGYTPETAGAVMTKEVVSIAADDSVAEVLEQLRRAAPDAETVYYLYVIDAEKRLAGVISLRDLITAQPEELIKEIMSTRPVSVREDVDQEDVARMIGDYDFLAVPVVSKDGQLLGIVTVDDVIDILEEEATEDLGELSAVKGATDINISPFRAAGKRAPWIVLLMFFGLITAGVIGQFEETLEEIVLLAIFIPLIMDSAGNTGTQSLGVAVRGLALGTIQKKTIGKMLRRELGTGVILGMICMAVLGITITLLYDQWLLALVVGFSIFCTLSIATVIGATVPLIINKIKLDPAIASGPFITTINDILGLLIYFSIATSLLDFF</sequence>
<keyword evidence="5 9" id="KW-0460">Magnesium</keyword>
<dbReference type="Pfam" id="PF01769">
    <property type="entry name" value="MgtE"/>
    <property type="match status" value="1"/>
</dbReference>
<feature type="transmembrane region" description="Helical" evidence="9">
    <location>
        <begin position="390"/>
        <end position="415"/>
    </location>
</feature>
<dbReference type="InterPro" id="IPR006669">
    <property type="entry name" value="MgtE_transporter"/>
</dbReference>
<dbReference type="InterPro" id="IPR046342">
    <property type="entry name" value="CBS_dom_sf"/>
</dbReference>
<evidence type="ECO:0000256" key="8">
    <source>
        <dbReference type="PROSITE-ProRule" id="PRU00703"/>
    </source>
</evidence>
<dbReference type="InterPro" id="IPR036739">
    <property type="entry name" value="SLC41_membr_dom_sf"/>
</dbReference>
<dbReference type="GO" id="GO:0046872">
    <property type="term" value="F:metal ion binding"/>
    <property type="evidence" value="ECO:0007669"/>
    <property type="project" value="UniProtKB-KW"/>
</dbReference>
<keyword evidence="3 9" id="KW-0813">Transport</keyword>
<comment type="subunit">
    <text evidence="9">Homodimer.</text>
</comment>
<evidence type="ECO:0000256" key="6">
    <source>
        <dbReference type="ARBA" id="ARBA00022989"/>
    </source>
</evidence>
<dbReference type="SMART" id="SM00116">
    <property type="entry name" value="CBS"/>
    <property type="match status" value="2"/>
</dbReference>
<name>A0A1M7HIZ9_9BACL</name>
<accession>A0A1M7HIZ9</accession>
<dbReference type="OrthoDB" id="9790355at2"/>
<evidence type="ECO:0000259" key="10">
    <source>
        <dbReference type="PROSITE" id="PS51371"/>
    </source>
</evidence>
<dbReference type="InterPro" id="IPR006668">
    <property type="entry name" value="Mg_transptr_MgtE_intracell_dom"/>
</dbReference>
<dbReference type="GO" id="GO:0005886">
    <property type="term" value="C:plasma membrane"/>
    <property type="evidence" value="ECO:0007669"/>
    <property type="project" value="UniProtKB-SubCell"/>
</dbReference>
<comment type="subcellular location">
    <subcellularLocation>
        <location evidence="9">Cell membrane</location>
        <topology evidence="9">Multi-pass membrane protein</topology>
    </subcellularLocation>
    <subcellularLocation>
        <location evidence="1">Membrane</location>
        <topology evidence="1">Multi-pass membrane protein</topology>
    </subcellularLocation>
</comment>